<evidence type="ECO:0000256" key="1">
    <source>
        <dbReference type="SAM" id="MobiDB-lite"/>
    </source>
</evidence>
<feature type="region of interest" description="Disordered" evidence="1">
    <location>
        <begin position="337"/>
        <end position="434"/>
    </location>
</feature>
<dbReference type="Proteomes" id="UP000807342">
    <property type="component" value="Unassembled WGS sequence"/>
</dbReference>
<evidence type="ECO:0000313" key="3">
    <source>
        <dbReference type="EMBL" id="KAF9450501.1"/>
    </source>
</evidence>
<feature type="compositionally biased region" description="Polar residues" evidence="1">
    <location>
        <begin position="399"/>
        <end position="408"/>
    </location>
</feature>
<feature type="compositionally biased region" description="Polar residues" evidence="1">
    <location>
        <begin position="183"/>
        <end position="194"/>
    </location>
</feature>
<feature type="region of interest" description="Disordered" evidence="1">
    <location>
        <begin position="173"/>
        <end position="201"/>
    </location>
</feature>
<accession>A0A9P6C3B2</accession>
<feature type="transmembrane region" description="Helical" evidence="2">
    <location>
        <begin position="43"/>
        <end position="66"/>
    </location>
</feature>
<feature type="compositionally biased region" description="Pro residues" evidence="1">
    <location>
        <begin position="217"/>
        <end position="227"/>
    </location>
</feature>
<keyword evidence="2" id="KW-0472">Membrane</keyword>
<evidence type="ECO:0000256" key="2">
    <source>
        <dbReference type="SAM" id="Phobius"/>
    </source>
</evidence>
<keyword evidence="2" id="KW-1133">Transmembrane helix</keyword>
<proteinExistence type="predicted"/>
<sequence length="705" mass="77956">MANILSSFPYTILAAFALAAPVGFALQPLPSEQNRRAPALTTMAAFSPLAITGYVLLAIMTSYALLRLYRFLKPRVLSSVTRATLPQPVSAGRTSSLSLYSPLSLLRARQKSTAKSAPTRSRWPPLTSLFRRLTRPSSPLHLSGAEVLPTTMPNSPSNSHSLMDLPIMSGPVAKKHSHKFKQSRQLSRSSSMDTLPSYRPLTPVPVLVPLPVYTIPPPPATPPPPSPTTLSGTTDSDIPLVPITPPKRKYTPAATASPSGMPTPPPTSVFPAISLSPFKPSNSATTAQSNNVLPARPSPPSPNLFLSSRTLSSLSLSPRSLYLQQHKRSKSLGGVAVKKIPTPPQFDLDGLEKEHTEDVADSTTEETGREIEQAHTLIVPASEKEKPALSSDLLSPSPVTSNSGSTPASAPLRTPRTISNSSYSSDIAKHSEHESLLPRPIPLVDVDMNADMDTMLGFGATEKDSGWGLDIEEPVVERVLVDFGVPVVSATGAGAYRKAEVVGLGIADEQQRVGEKLIDMMRKRRMLYFHLHHPLGRRHWRGSPVLKIRCGQRRRLIIPTRNSFRFPKLFPSFLHCWPNLRIIRLFRYVRKNLFCVRWTLSAIRAPFRRRRMEGRHPSHLDKYRHHLRRRLAKSELFPCPRLTRGRVNRVWSPCFHYGCRRDEGERGSVSVEARGRRGRGYHPTFGRTFGLLAREYVCGSGRVGR</sequence>
<organism evidence="3 4">
    <name type="scientific">Macrolepiota fuliginosa MF-IS2</name>
    <dbReference type="NCBI Taxonomy" id="1400762"/>
    <lineage>
        <taxon>Eukaryota</taxon>
        <taxon>Fungi</taxon>
        <taxon>Dikarya</taxon>
        <taxon>Basidiomycota</taxon>
        <taxon>Agaricomycotina</taxon>
        <taxon>Agaricomycetes</taxon>
        <taxon>Agaricomycetidae</taxon>
        <taxon>Agaricales</taxon>
        <taxon>Agaricineae</taxon>
        <taxon>Agaricaceae</taxon>
        <taxon>Macrolepiota</taxon>
    </lineage>
</organism>
<keyword evidence="4" id="KW-1185">Reference proteome</keyword>
<feature type="compositionally biased region" description="Polar residues" evidence="1">
    <location>
        <begin position="279"/>
        <end position="292"/>
    </location>
</feature>
<keyword evidence="2" id="KW-0812">Transmembrane</keyword>
<dbReference type="AlphaFoldDB" id="A0A9P6C3B2"/>
<reference evidence="3" key="1">
    <citation type="submission" date="2020-11" db="EMBL/GenBank/DDBJ databases">
        <authorList>
            <consortium name="DOE Joint Genome Institute"/>
            <person name="Ahrendt S."/>
            <person name="Riley R."/>
            <person name="Andreopoulos W."/>
            <person name="Labutti K."/>
            <person name="Pangilinan J."/>
            <person name="Ruiz-Duenas F.J."/>
            <person name="Barrasa J.M."/>
            <person name="Sanchez-Garcia M."/>
            <person name="Camarero S."/>
            <person name="Miyauchi S."/>
            <person name="Serrano A."/>
            <person name="Linde D."/>
            <person name="Babiker R."/>
            <person name="Drula E."/>
            <person name="Ayuso-Fernandez I."/>
            <person name="Pacheco R."/>
            <person name="Padilla G."/>
            <person name="Ferreira P."/>
            <person name="Barriuso J."/>
            <person name="Kellner H."/>
            <person name="Castanera R."/>
            <person name="Alfaro M."/>
            <person name="Ramirez L."/>
            <person name="Pisabarro A.G."/>
            <person name="Kuo A."/>
            <person name="Tritt A."/>
            <person name="Lipzen A."/>
            <person name="He G."/>
            <person name="Yan M."/>
            <person name="Ng V."/>
            <person name="Cullen D."/>
            <person name="Martin F."/>
            <person name="Rosso M.-N."/>
            <person name="Henrissat B."/>
            <person name="Hibbett D."/>
            <person name="Martinez A.T."/>
            <person name="Grigoriev I.V."/>
        </authorList>
    </citation>
    <scope>NUCLEOTIDE SEQUENCE</scope>
    <source>
        <strain evidence="3">MF-IS2</strain>
    </source>
</reference>
<evidence type="ECO:0000313" key="4">
    <source>
        <dbReference type="Proteomes" id="UP000807342"/>
    </source>
</evidence>
<feature type="compositionally biased region" description="Low complexity" evidence="1">
    <location>
        <begin position="388"/>
        <end position="398"/>
    </location>
</feature>
<gene>
    <name evidence="3" type="ORF">P691DRAFT_461590</name>
</gene>
<protein>
    <submittedName>
        <fullName evidence="3">Uncharacterized protein</fullName>
    </submittedName>
</protein>
<feature type="compositionally biased region" description="Polar residues" evidence="1">
    <location>
        <begin position="416"/>
        <end position="425"/>
    </location>
</feature>
<feature type="region of interest" description="Disordered" evidence="1">
    <location>
        <begin position="217"/>
        <end position="300"/>
    </location>
</feature>
<name>A0A9P6C3B2_9AGAR</name>
<dbReference type="OrthoDB" id="2686083at2759"/>
<feature type="compositionally biased region" description="Low complexity" evidence="1">
    <location>
        <begin position="251"/>
        <end position="260"/>
    </location>
</feature>
<comment type="caution">
    <text evidence="3">The sequence shown here is derived from an EMBL/GenBank/DDBJ whole genome shotgun (WGS) entry which is preliminary data.</text>
</comment>
<feature type="compositionally biased region" description="Basic residues" evidence="1">
    <location>
        <begin position="173"/>
        <end position="182"/>
    </location>
</feature>
<dbReference type="EMBL" id="MU151103">
    <property type="protein sequence ID" value="KAF9450501.1"/>
    <property type="molecule type" value="Genomic_DNA"/>
</dbReference>